<protein>
    <submittedName>
        <fullName evidence="2">Uncharacterized protein</fullName>
    </submittedName>
</protein>
<comment type="caution">
    <text evidence="2">The sequence shown here is derived from an EMBL/GenBank/DDBJ whole genome shotgun (WGS) entry which is preliminary data.</text>
</comment>
<sequence>MHDPLIEAIHDHEPLSDPLEEINLRLAIAATDIAELRAEVARLDRALEESRRLNLKAAELLNLVYSHVDGSSEARWNPSGALGRPALDGIPE</sequence>
<dbReference type="OrthoDB" id="4953045at2"/>
<dbReference type="AlphaFoldDB" id="A0A024GZN1"/>
<proteinExistence type="predicted"/>
<keyword evidence="3" id="KW-1185">Reference proteome</keyword>
<evidence type="ECO:0000313" key="3">
    <source>
        <dbReference type="Proteomes" id="UP000035722"/>
    </source>
</evidence>
<organism evidence="2 3">
    <name type="scientific">Pseudarthrobacter siccitolerans</name>
    <dbReference type="NCBI Taxonomy" id="861266"/>
    <lineage>
        <taxon>Bacteria</taxon>
        <taxon>Bacillati</taxon>
        <taxon>Actinomycetota</taxon>
        <taxon>Actinomycetes</taxon>
        <taxon>Micrococcales</taxon>
        <taxon>Micrococcaceae</taxon>
        <taxon>Pseudarthrobacter</taxon>
    </lineage>
</organism>
<keyword evidence="1" id="KW-0175">Coiled coil</keyword>
<dbReference type="RefSeq" id="WP_050053979.1">
    <property type="nucleotide sequence ID" value="NZ_CAQI01000030.1"/>
</dbReference>
<accession>A0A024GZN1</accession>
<gene>
    <name evidence="2" type="ORF">ARTSIC4J27_875</name>
</gene>
<dbReference type="Proteomes" id="UP000035722">
    <property type="component" value="Unassembled WGS sequence"/>
</dbReference>
<reference evidence="3" key="1">
    <citation type="journal article" date="2014" name="Genome Announc.">
        <title>Genome Sequence of Arthrobacter siccitolerans 4J27, a Xeroprotectant-Producing Desiccation-Tolerant Microorganism.</title>
        <authorList>
            <person name="Manzanera M."/>
            <person name="Santa-Cruz-Calvo L."/>
            <person name="Vilchez J.I."/>
            <person name="Garcia-Fontana C."/>
            <person name="Silva-Castro G.A."/>
            <person name="Calvo C."/>
            <person name="Gonzalez-Lopez J."/>
        </authorList>
    </citation>
    <scope>NUCLEOTIDE SEQUENCE [LARGE SCALE GENOMIC DNA]</scope>
    <source>
        <strain evidence="3">4J27</strain>
    </source>
</reference>
<name>A0A024GZN1_9MICC</name>
<evidence type="ECO:0000256" key="1">
    <source>
        <dbReference type="SAM" id="Coils"/>
    </source>
</evidence>
<dbReference type="EMBL" id="CAQI01000030">
    <property type="protein sequence ID" value="CCQ44944.1"/>
    <property type="molecule type" value="Genomic_DNA"/>
</dbReference>
<feature type="coiled-coil region" evidence="1">
    <location>
        <begin position="19"/>
        <end position="63"/>
    </location>
</feature>
<evidence type="ECO:0000313" key="2">
    <source>
        <dbReference type="EMBL" id="CCQ44944.1"/>
    </source>
</evidence>